<comment type="caution">
    <text evidence="2">The sequence shown here is derived from an EMBL/GenBank/DDBJ whole genome shotgun (WGS) entry which is preliminary data.</text>
</comment>
<dbReference type="InterPro" id="IPR009045">
    <property type="entry name" value="Zn_M74/Hedgehog-like"/>
</dbReference>
<dbReference type="AlphaFoldDB" id="A0A832PL27"/>
<evidence type="ECO:0000259" key="1">
    <source>
        <dbReference type="Pfam" id="PF08291"/>
    </source>
</evidence>
<feature type="domain" description="Peptidase M15A C-terminal" evidence="1">
    <location>
        <begin position="21"/>
        <end position="70"/>
    </location>
</feature>
<proteinExistence type="predicted"/>
<reference evidence="2 3" key="1">
    <citation type="journal article" date="2020" name="Biotechnol. Biofuels">
        <title>New insights from the biogas microbiome by comprehensive genome-resolved metagenomics of nearly 1600 species originating from multiple anaerobic digesters.</title>
        <authorList>
            <person name="Campanaro S."/>
            <person name="Treu L."/>
            <person name="Rodriguez-R L.M."/>
            <person name="Kovalovszki A."/>
            <person name="Ziels R.M."/>
            <person name="Maus I."/>
            <person name="Zhu X."/>
            <person name="Kougias P.G."/>
            <person name="Basile A."/>
            <person name="Luo G."/>
            <person name="Schluter A."/>
            <person name="Konstantinidis K.T."/>
            <person name="Angelidaki I."/>
        </authorList>
    </citation>
    <scope>NUCLEOTIDE SEQUENCE [LARGE SCALE GENOMIC DNA]</scope>
    <source>
        <strain evidence="2">AS04akNAM_125</strain>
    </source>
</reference>
<organism evidence="2 3">
    <name type="scientific">Paracoccus solventivorans</name>
    <dbReference type="NCBI Taxonomy" id="53463"/>
    <lineage>
        <taxon>Bacteria</taxon>
        <taxon>Pseudomonadati</taxon>
        <taxon>Pseudomonadota</taxon>
        <taxon>Alphaproteobacteria</taxon>
        <taxon>Rhodobacterales</taxon>
        <taxon>Paracoccaceae</taxon>
        <taxon>Paracoccus</taxon>
    </lineage>
</organism>
<gene>
    <name evidence="2" type="ORF">GXX24_02750</name>
</gene>
<name>A0A832PL27_9RHOB</name>
<accession>A0A832PL27</accession>
<dbReference type="RefSeq" id="WP_018000064.1">
    <property type="nucleotide sequence ID" value="NZ_DULP01000042.1"/>
</dbReference>
<dbReference type="InterPro" id="IPR013230">
    <property type="entry name" value="Peptidase_M15A_C"/>
</dbReference>
<dbReference type="EMBL" id="DULP01000042">
    <property type="protein sequence ID" value="HHW33051.1"/>
    <property type="molecule type" value="Genomic_DNA"/>
</dbReference>
<evidence type="ECO:0000313" key="3">
    <source>
        <dbReference type="Proteomes" id="UP000580830"/>
    </source>
</evidence>
<dbReference type="Proteomes" id="UP000580830">
    <property type="component" value="Unassembled WGS sequence"/>
</dbReference>
<dbReference type="Pfam" id="PF08291">
    <property type="entry name" value="Peptidase_M15_3"/>
    <property type="match status" value="1"/>
</dbReference>
<dbReference type="SUPFAM" id="SSF55166">
    <property type="entry name" value="Hedgehog/DD-peptidase"/>
    <property type="match status" value="1"/>
</dbReference>
<protein>
    <recommendedName>
        <fullName evidence="1">Peptidase M15A C-terminal domain-containing protein</fullName>
    </recommendedName>
</protein>
<dbReference type="Gene3D" id="3.30.1380.10">
    <property type="match status" value="1"/>
</dbReference>
<evidence type="ECO:0000313" key="2">
    <source>
        <dbReference type="EMBL" id="HHW33051.1"/>
    </source>
</evidence>
<sequence>MTTTFYRHWRDVPDGAWRWPNFSPAEIACRGTGKLLVNAPPLDRLQALRDRLGKPLIVRSAYRSPEHNRSLQTPKCATG</sequence>